<evidence type="ECO:0000259" key="4">
    <source>
        <dbReference type="PROSITE" id="PS50966"/>
    </source>
</evidence>
<dbReference type="PANTHER" id="PTHR20973">
    <property type="entry name" value="NON-SMC ELEMENT 1-RELATED"/>
    <property type="match status" value="1"/>
</dbReference>
<feature type="region of interest" description="Disordered" evidence="3">
    <location>
        <begin position="239"/>
        <end position="297"/>
    </location>
</feature>
<keyword evidence="2" id="KW-0862">Zinc</keyword>
<dbReference type="RefSeq" id="XP_034256851.1">
    <property type="nucleotide sequence ID" value="XM_034400960.1"/>
</dbReference>
<keyword evidence="5" id="KW-1185">Reference proteome</keyword>
<accession>A0A6P9AEV6</accession>
<dbReference type="GO" id="GO:0008270">
    <property type="term" value="F:zinc ion binding"/>
    <property type="evidence" value="ECO:0007669"/>
    <property type="project" value="UniProtKB-KW"/>
</dbReference>
<evidence type="ECO:0000256" key="1">
    <source>
        <dbReference type="PROSITE-ProRule" id="PRU00325"/>
    </source>
</evidence>
<dbReference type="InterPro" id="IPR007527">
    <property type="entry name" value="Znf_SWIM"/>
</dbReference>
<keyword evidence="2" id="KW-0479">Metal-binding</keyword>
<dbReference type="EC" id="2.3.2.27" evidence="2"/>
<dbReference type="InterPro" id="IPR036388">
    <property type="entry name" value="WH-like_DNA-bd_sf"/>
</dbReference>
<dbReference type="Pfam" id="PF07574">
    <property type="entry name" value="SMC_Nse1"/>
    <property type="match status" value="1"/>
</dbReference>
<evidence type="ECO:0000256" key="2">
    <source>
        <dbReference type="RuleBase" id="RU368018"/>
    </source>
</evidence>
<keyword evidence="1 2" id="KW-0863">Zinc-finger</keyword>
<name>A0A6P9AEV6_THRPL</name>
<dbReference type="GeneID" id="117654360"/>
<comment type="subunit">
    <text evidence="2">Component of the Smc5-Smc6 complex.</text>
</comment>
<proteinExistence type="inferred from homology"/>
<protein>
    <recommendedName>
        <fullName evidence="2">Non-structural maintenance of chromosomes element 1 homolog</fullName>
        <ecNumber evidence="2">2.3.2.27</ecNumber>
    </recommendedName>
</protein>
<keyword evidence="2" id="KW-0833">Ubl conjugation pathway</keyword>
<gene>
    <name evidence="6 7" type="primary">LOC117654360</name>
</gene>
<keyword evidence="2" id="KW-0227">DNA damage</keyword>
<dbReference type="Gene3D" id="1.10.10.10">
    <property type="entry name" value="Winged helix-like DNA-binding domain superfamily/Winged helix DNA-binding domain"/>
    <property type="match status" value="1"/>
</dbReference>
<dbReference type="GO" id="GO:0061630">
    <property type="term" value="F:ubiquitin protein ligase activity"/>
    <property type="evidence" value="ECO:0007669"/>
    <property type="project" value="UniProtKB-EC"/>
</dbReference>
<sequence length="297" mass="33524">MANAMYNDLHRTFLQAMMSRAIISKTTACALLAQTSKLCGYQLPGDKAKDNELIEIVDEINAKISDFGQQLLLIKAESNSEEFLVFINLIDDSATMEKIDHVYSVKEREVFRLLLENIVRNENYGTLSSMEALNCIPNMRAGDVQDIIDKLVADQWFVETNDGRLVPAPRCIGEFDLYFKRNFQDYVQKCTCDTVVFYGVKCRHCNAINHRHCYVAFNKRRNGQPDKCPSCQEVVDPAAAAENGGGDETPTRQRKKGKRQARRSVSPAVENGHAAEEEEEPTPGPSRGRKRRGVKKE</sequence>
<dbReference type="AlphaFoldDB" id="A0A6P9AEV6"/>
<feature type="domain" description="SWIM-type" evidence="4">
    <location>
        <begin position="175"/>
        <end position="213"/>
    </location>
</feature>
<evidence type="ECO:0000313" key="5">
    <source>
        <dbReference type="Proteomes" id="UP000515158"/>
    </source>
</evidence>
<feature type="compositionally biased region" description="Basic residues" evidence="3">
    <location>
        <begin position="252"/>
        <end position="262"/>
    </location>
</feature>
<dbReference type="KEGG" id="tpal:117654360"/>
<evidence type="ECO:0000313" key="7">
    <source>
        <dbReference type="RefSeq" id="XP_034256852.1"/>
    </source>
</evidence>
<feature type="compositionally biased region" description="Basic residues" evidence="3">
    <location>
        <begin position="287"/>
        <end position="297"/>
    </location>
</feature>
<comment type="similarity">
    <text evidence="2">Belongs to the NSE1 family.</text>
</comment>
<dbReference type="PANTHER" id="PTHR20973:SF0">
    <property type="entry name" value="NON-STRUCTURAL MAINTENANCE OF CHROMOSOMES ELEMENT 1 HOMOLOG"/>
    <property type="match status" value="1"/>
</dbReference>
<keyword evidence="2" id="KW-0233">DNA recombination</keyword>
<dbReference type="InterPro" id="IPR013083">
    <property type="entry name" value="Znf_RING/FYVE/PHD"/>
</dbReference>
<dbReference type="Gene3D" id="3.30.40.10">
    <property type="entry name" value="Zinc/RING finger domain, C3HC4 (zinc finger)"/>
    <property type="match status" value="1"/>
</dbReference>
<evidence type="ECO:0000313" key="6">
    <source>
        <dbReference type="RefSeq" id="XP_034256851.1"/>
    </source>
</evidence>
<dbReference type="GO" id="GO:0005634">
    <property type="term" value="C:nucleus"/>
    <property type="evidence" value="ECO:0007669"/>
    <property type="project" value="UniProtKB-SubCell"/>
</dbReference>
<comment type="catalytic activity">
    <reaction evidence="2">
        <text>S-ubiquitinyl-[E2 ubiquitin-conjugating enzyme]-L-cysteine + [acceptor protein]-L-lysine = [E2 ubiquitin-conjugating enzyme]-L-cysteine + N(6)-ubiquitinyl-[acceptor protein]-L-lysine.</text>
        <dbReference type="EC" id="2.3.2.27"/>
    </reaction>
</comment>
<dbReference type="OrthoDB" id="185455at2759"/>
<dbReference type="GO" id="GO:0030915">
    <property type="term" value="C:Smc5-Smc6 complex"/>
    <property type="evidence" value="ECO:0007669"/>
    <property type="project" value="UniProtKB-UniRule"/>
</dbReference>
<dbReference type="CTD" id="33938"/>
<keyword evidence="2" id="KW-0234">DNA repair</keyword>
<dbReference type="Gene3D" id="3.90.1150.220">
    <property type="match status" value="1"/>
</dbReference>
<keyword evidence="2" id="KW-0808">Transferase</keyword>
<keyword evidence="2" id="KW-0539">Nucleus</keyword>
<dbReference type="PROSITE" id="PS50966">
    <property type="entry name" value="ZF_SWIM"/>
    <property type="match status" value="1"/>
</dbReference>
<evidence type="ECO:0000256" key="3">
    <source>
        <dbReference type="SAM" id="MobiDB-lite"/>
    </source>
</evidence>
<organism evidence="7">
    <name type="scientific">Thrips palmi</name>
    <name type="common">Melon thrips</name>
    <dbReference type="NCBI Taxonomy" id="161013"/>
    <lineage>
        <taxon>Eukaryota</taxon>
        <taxon>Metazoa</taxon>
        <taxon>Ecdysozoa</taxon>
        <taxon>Arthropoda</taxon>
        <taxon>Hexapoda</taxon>
        <taxon>Insecta</taxon>
        <taxon>Pterygota</taxon>
        <taxon>Neoptera</taxon>
        <taxon>Paraneoptera</taxon>
        <taxon>Thysanoptera</taxon>
        <taxon>Terebrantia</taxon>
        <taxon>Thripoidea</taxon>
        <taxon>Thripidae</taxon>
        <taxon>Thrips</taxon>
    </lineage>
</organism>
<dbReference type="RefSeq" id="XP_034256852.1">
    <property type="nucleotide sequence ID" value="XM_034400961.1"/>
</dbReference>
<dbReference type="Proteomes" id="UP000515158">
    <property type="component" value="Unplaced"/>
</dbReference>
<comment type="subcellular location">
    <subcellularLocation>
        <location evidence="2">Nucleus</location>
    </subcellularLocation>
</comment>
<dbReference type="InterPro" id="IPR011513">
    <property type="entry name" value="Nse1"/>
</dbReference>
<reference evidence="6 7" key="1">
    <citation type="submission" date="2025-04" db="UniProtKB">
        <authorList>
            <consortium name="RefSeq"/>
        </authorList>
    </citation>
    <scope>IDENTIFICATION</scope>
    <source>
        <tissue evidence="6 7">Total insect</tissue>
    </source>
</reference>
<dbReference type="GO" id="GO:0000724">
    <property type="term" value="P:double-strand break repair via homologous recombination"/>
    <property type="evidence" value="ECO:0007669"/>
    <property type="project" value="TreeGrafter"/>
</dbReference>